<evidence type="ECO:0000313" key="8">
    <source>
        <dbReference type="EMBL" id="GER02795.1"/>
    </source>
</evidence>
<dbReference type="GO" id="GO:0047693">
    <property type="term" value="F:ATP diphosphatase activity"/>
    <property type="evidence" value="ECO:0007669"/>
    <property type="project" value="UniProtKB-EC"/>
</dbReference>
<dbReference type="NCBIfam" id="TIGR00444">
    <property type="entry name" value="mazG"/>
    <property type="match status" value="1"/>
</dbReference>
<dbReference type="PANTHER" id="PTHR30522">
    <property type="entry name" value="NUCLEOSIDE TRIPHOSPHATE PYROPHOSPHOHYDROLASE"/>
    <property type="match status" value="1"/>
</dbReference>
<dbReference type="InterPro" id="IPR048011">
    <property type="entry name" value="NTP-PPase_MazG-like_C"/>
</dbReference>
<dbReference type="InterPro" id="IPR004518">
    <property type="entry name" value="MazG-like_dom"/>
</dbReference>
<reference evidence="8 9" key="1">
    <citation type="submission" date="2019-09" db="EMBL/GenBank/DDBJ databases">
        <title>NBRP : Genome information of microbial organism related human and environment.</title>
        <authorList>
            <person name="Hattori M."/>
            <person name="Oshima K."/>
            <person name="Inaba H."/>
            <person name="Suda W."/>
            <person name="Sakamoto M."/>
            <person name="Iino T."/>
            <person name="Kitahara M."/>
            <person name="Oshida Y."/>
            <person name="Iida T."/>
            <person name="Kudo T."/>
            <person name="Itoh T."/>
            <person name="Ohkuma M."/>
        </authorList>
    </citation>
    <scope>NUCLEOTIDE SEQUENCE [LARGE SCALE GENOMIC DNA]</scope>
    <source>
        <strain evidence="8 9">Q-1</strain>
    </source>
</reference>
<dbReference type="EMBL" id="BKCN01000002">
    <property type="protein sequence ID" value="GER02795.1"/>
    <property type="molecule type" value="Genomic_DNA"/>
</dbReference>
<name>A0A5A7N560_9PROT</name>
<dbReference type="GO" id="GO:0046081">
    <property type="term" value="P:dUTP catabolic process"/>
    <property type="evidence" value="ECO:0007669"/>
    <property type="project" value="TreeGrafter"/>
</dbReference>
<dbReference type="RefSeq" id="WP_042087668.1">
    <property type="nucleotide sequence ID" value="NZ_BKCN01000002.1"/>
</dbReference>
<feature type="domain" description="NTP pyrophosphohydrolase MazG-like" evidence="7">
    <location>
        <begin position="169"/>
        <end position="232"/>
    </location>
</feature>
<evidence type="ECO:0000259" key="7">
    <source>
        <dbReference type="Pfam" id="PF03819"/>
    </source>
</evidence>
<feature type="coiled-coil region" evidence="5">
    <location>
        <begin position="170"/>
        <end position="197"/>
    </location>
</feature>
<dbReference type="NCBIfam" id="NF007113">
    <property type="entry name" value="PRK09562.1"/>
    <property type="match status" value="1"/>
</dbReference>
<keyword evidence="9" id="KW-1185">Reference proteome</keyword>
<dbReference type="Pfam" id="PF03819">
    <property type="entry name" value="MazG"/>
    <property type="match status" value="2"/>
</dbReference>
<dbReference type="GO" id="GO:0046061">
    <property type="term" value="P:dATP catabolic process"/>
    <property type="evidence" value="ECO:0007669"/>
    <property type="project" value="TreeGrafter"/>
</dbReference>
<dbReference type="SUPFAM" id="SSF101386">
    <property type="entry name" value="all-alpha NTP pyrophosphatases"/>
    <property type="match status" value="2"/>
</dbReference>
<evidence type="ECO:0000256" key="4">
    <source>
        <dbReference type="ARBA" id="ARBA00074799"/>
    </source>
</evidence>
<comment type="caution">
    <text evidence="8">The sequence shown here is derived from an EMBL/GenBank/DDBJ whole genome shotgun (WGS) entry which is preliminary data.</text>
</comment>
<evidence type="ECO:0000256" key="1">
    <source>
        <dbReference type="ARBA" id="ARBA00052141"/>
    </source>
</evidence>
<evidence type="ECO:0000256" key="5">
    <source>
        <dbReference type="SAM" id="Coils"/>
    </source>
</evidence>
<dbReference type="Gene3D" id="1.10.287.1080">
    <property type="entry name" value="MazG-like"/>
    <property type="match status" value="2"/>
</dbReference>
<dbReference type="CDD" id="cd11528">
    <property type="entry name" value="NTP-PPase_MazG_Nterm"/>
    <property type="match status" value="1"/>
</dbReference>
<dbReference type="GO" id="GO:0006950">
    <property type="term" value="P:response to stress"/>
    <property type="evidence" value="ECO:0007669"/>
    <property type="project" value="UniProtKB-ARBA"/>
</dbReference>
<dbReference type="GO" id="GO:0046052">
    <property type="term" value="P:UTP catabolic process"/>
    <property type="evidence" value="ECO:0007669"/>
    <property type="project" value="TreeGrafter"/>
</dbReference>
<feature type="domain" description="NTP pyrophosphohydrolase MazG-like" evidence="7">
    <location>
        <begin position="26"/>
        <end position="99"/>
    </location>
</feature>
<dbReference type="Proteomes" id="UP000324996">
    <property type="component" value="Unassembled WGS sequence"/>
</dbReference>
<evidence type="ECO:0000256" key="6">
    <source>
        <dbReference type="SAM" id="MobiDB-lite"/>
    </source>
</evidence>
<feature type="compositionally biased region" description="Basic and acidic residues" evidence="6">
    <location>
        <begin position="251"/>
        <end position="265"/>
    </location>
</feature>
<accession>A0A5A7N560</accession>
<dbReference type="GO" id="GO:0046076">
    <property type="term" value="P:dTTP catabolic process"/>
    <property type="evidence" value="ECO:0007669"/>
    <property type="project" value="TreeGrafter"/>
</dbReference>
<organism evidence="8 9">
    <name type="scientific">Iodidimonas nitroreducens</name>
    <dbReference type="NCBI Taxonomy" id="1236968"/>
    <lineage>
        <taxon>Bacteria</taxon>
        <taxon>Pseudomonadati</taxon>
        <taxon>Pseudomonadota</taxon>
        <taxon>Alphaproteobacteria</taxon>
        <taxon>Iodidimonadales</taxon>
        <taxon>Iodidimonadaceae</taxon>
        <taxon>Iodidimonas</taxon>
    </lineage>
</organism>
<dbReference type="CDD" id="cd11529">
    <property type="entry name" value="NTP-PPase_MazG_Cterm"/>
    <property type="match status" value="1"/>
</dbReference>
<dbReference type="InterPro" id="IPR011551">
    <property type="entry name" value="NTP_PyrPHydrolase_MazG"/>
</dbReference>
<proteinExistence type="inferred from homology"/>
<dbReference type="FunFam" id="1.10.287.1080:FF:000003">
    <property type="entry name" value="Nucleoside triphosphate pyrophosphohydrolase"/>
    <property type="match status" value="1"/>
</dbReference>
<feature type="region of interest" description="Disordered" evidence="6">
    <location>
        <begin position="241"/>
        <end position="265"/>
    </location>
</feature>
<dbReference type="InterPro" id="IPR048015">
    <property type="entry name" value="NTP-PPase_MazG-like_N"/>
</dbReference>
<comment type="catalytic activity">
    <reaction evidence="1">
        <text>ATP + H2O = AMP + diphosphate + H(+)</text>
        <dbReference type="Rhea" id="RHEA:14245"/>
        <dbReference type="ChEBI" id="CHEBI:15377"/>
        <dbReference type="ChEBI" id="CHEBI:15378"/>
        <dbReference type="ChEBI" id="CHEBI:30616"/>
        <dbReference type="ChEBI" id="CHEBI:33019"/>
        <dbReference type="ChEBI" id="CHEBI:456215"/>
        <dbReference type="EC" id="3.6.1.8"/>
    </reaction>
</comment>
<keyword evidence="8" id="KW-0378">Hydrolase</keyword>
<protein>
    <recommendedName>
        <fullName evidence="4">Nucleoside triphosphate pyrophosphohydrolase</fullName>
        <ecNumber evidence="3">3.6.1.8</ecNumber>
    </recommendedName>
</protein>
<dbReference type="GO" id="GO:0006203">
    <property type="term" value="P:dGTP catabolic process"/>
    <property type="evidence" value="ECO:0007669"/>
    <property type="project" value="TreeGrafter"/>
</dbReference>
<gene>
    <name evidence="8" type="ORF">JCM17846_04770</name>
</gene>
<comment type="similarity">
    <text evidence="2">Belongs to the nucleoside triphosphate pyrophosphohydrolase family.</text>
</comment>
<keyword evidence="5" id="KW-0175">Coiled coil</keyword>
<evidence type="ECO:0000313" key="9">
    <source>
        <dbReference type="Proteomes" id="UP000324996"/>
    </source>
</evidence>
<dbReference type="FunFam" id="1.10.287.1080:FF:000001">
    <property type="entry name" value="Nucleoside triphosphate pyrophosphohydrolase"/>
    <property type="match status" value="1"/>
</dbReference>
<evidence type="ECO:0000256" key="3">
    <source>
        <dbReference type="ARBA" id="ARBA00066372"/>
    </source>
</evidence>
<dbReference type="AlphaFoldDB" id="A0A5A7N560"/>
<dbReference type="PANTHER" id="PTHR30522:SF0">
    <property type="entry name" value="NUCLEOSIDE TRIPHOSPHATE PYROPHOSPHOHYDROLASE"/>
    <property type="match status" value="1"/>
</dbReference>
<dbReference type="GO" id="GO:0046047">
    <property type="term" value="P:TTP catabolic process"/>
    <property type="evidence" value="ECO:0007669"/>
    <property type="project" value="TreeGrafter"/>
</dbReference>
<evidence type="ECO:0000256" key="2">
    <source>
        <dbReference type="ARBA" id="ARBA00061115"/>
    </source>
</evidence>
<dbReference type="EC" id="3.6.1.8" evidence="3"/>
<sequence>MNIEKLLDIMAALRAPESGCPWDRAQDFKSIAGFTIEEAYEVADAIERRAFDELKDELGDLLFQVVFHAQMAKECDAFDFKDVLEAICSKMIRRHPHVFAGERMADAEAQLQAWETLKAAERAEKAKAEGRPLSALDGVAKSLPASQRALKLQKRAARVGFDWDDPADVLAKVYEELGEVEQAHKNAEGDARVLEELGDLFFTCINLSRKLGHDPEDAMASANRKFEGRFKQIEAFLAKEGRGPEQSNLQEMEHLWQRAKSEEKV</sequence>